<dbReference type="InterPro" id="IPR006121">
    <property type="entry name" value="HMA_dom"/>
</dbReference>
<dbReference type="PROSITE" id="PS50846">
    <property type="entry name" value="HMA_2"/>
    <property type="match status" value="1"/>
</dbReference>
<gene>
    <name evidence="4" type="ORF">ACJIZ3_022802</name>
</gene>
<evidence type="ECO:0000256" key="2">
    <source>
        <dbReference type="ARBA" id="ARBA00022723"/>
    </source>
</evidence>
<feature type="domain" description="HMA" evidence="3">
    <location>
        <begin position="2"/>
        <end position="65"/>
    </location>
</feature>
<dbReference type="InterPro" id="IPR036163">
    <property type="entry name" value="HMA_dom_sf"/>
</dbReference>
<organism evidence="4 5">
    <name type="scientific">Penstemon smallii</name>
    <dbReference type="NCBI Taxonomy" id="265156"/>
    <lineage>
        <taxon>Eukaryota</taxon>
        <taxon>Viridiplantae</taxon>
        <taxon>Streptophyta</taxon>
        <taxon>Embryophyta</taxon>
        <taxon>Tracheophyta</taxon>
        <taxon>Spermatophyta</taxon>
        <taxon>Magnoliopsida</taxon>
        <taxon>eudicotyledons</taxon>
        <taxon>Gunneridae</taxon>
        <taxon>Pentapetalae</taxon>
        <taxon>asterids</taxon>
        <taxon>lamiids</taxon>
        <taxon>Lamiales</taxon>
        <taxon>Plantaginaceae</taxon>
        <taxon>Cheloneae</taxon>
        <taxon>Penstemon</taxon>
    </lineage>
</organism>
<name>A0ABD3TNK6_9LAMI</name>
<sequence length="122" mass="13163">MTQTVELKVRMSCQGCSGAVRRKLEKLQGVASYDIDMDKQKVTVIGDVDPQEVFEHISRTGKETSFWVEPQEAAVEPEPTTEEAVSVASVEPEESKLITEEAVAVASVKPESKPAAEAVASA</sequence>
<reference evidence="4 5" key="1">
    <citation type="submission" date="2024-12" db="EMBL/GenBank/DDBJ databases">
        <title>The unique morphological basis and parallel evolutionary history of personate flowers in Penstemon.</title>
        <authorList>
            <person name="Depatie T.H."/>
            <person name="Wessinger C.A."/>
        </authorList>
    </citation>
    <scope>NUCLEOTIDE SEQUENCE [LARGE SCALE GENOMIC DNA]</scope>
    <source>
        <strain evidence="4">WTNN_2</strain>
        <tissue evidence="4">Leaf</tissue>
    </source>
</reference>
<protein>
    <recommendedName>
        <fullName evidence="3">HMA domain-containing protein</fullName>
    </recommendedName>
</protein>
<accession>A0ABD3TNK6</accession>
<comment type="subcellular location">
    <subcellularLocation>
        <location evidence="1">Membrane</location>
        <topology evidence="1">Peripheral membrane protein</topology>
    </subcellularLocation>
</comment>
<dbReference type="AlphaFoldDB" id="A0ABD3TNK6"/>
<dbReference type="FunFam" id="3.30.70.100:FF:000008">
    <property type="entry name" value="Copper transport protein ATOX1"/>
    <property type="match status" value="1"/>
</dbReference>
<dbReference type="GO" id="GO:0046872">
    <property type="term" value="F:metal ion binding"/>
    <property type="evidence" value="ECO:0007669"/>
    <property type="project" value="UniProtKB-KW"/>
</dbReference>
<dbReference type="Proteomes" id="UP001634393">
    <property type="component" value="Unassembled WGS sequence"/>
</dbReference>
<dbReference type="Pfam" id="PF00403">
    <property type="entry name" value="HMA"/>
    <property type="match status" value="1"/>
</dbReference>
<keyword evidence="5" id="KW-1185">Reference proteome</keyword>
<dbReference type="Gene3D" id="3.30.70.100">
    <property type="match status" value="1"/>
</dbReference>
<comment type="caution">
    <text evidence="4">The sequence shown here is derived from an EMBL/GenBank/DDBJ whole genome shotgun (WGS) entry which is preliminary data.</text>
</comment>
<keyword evidence="2" id="KW-0479">Metal-binding</keyword>
<dbReference type="PANTHER" id="PTHR22814:SF315">
    <property type="entry name" value="OS02G0530100 PROTEIN"/>
    <property type="match status" value="1"/>
</dbReference>
<dbReference type="GO" id="GO:0016020">
    <property type="term" value="C:membrane"/>
    <property type="evidence" value="ECO:0007669"/>
    <property type="project" value="UniProtKB-SubCell"/>
</dbReference>
<dbReference type="EMBL" id="JBJXBP010000003">
    <property type="protein sequence ID" value="KAL3838211.1"/>
    <property type="molecule type" value="Genomic_DNA"/>
</dbReference>
<dbReference type="GO" id="GO:0009626">
    <property type="term" value="P:plant-type hypersensitive response"/>
    <property type="evidence" value="ECO:0007669"/>
    <property type="project" value="UniProtKB-KW"/>
</dbReference>
<evidence type="ECO:0000259" key="3">
    <source>
        <dbReference type="PROSITE" id="PS50846"/>
    </source>
</evidence>
<dbReference type="CDD" id="cd00371">
    <property type="entry name" value="HMA"/>
    <property type="match status" value="1"/>
</dbReference>
<evidence type="ECO:0000256" key="1">
    <source>
        <dbReference type="ARBA" id="ARBA00004170"/>
    </source>
</evidence>
<proteinExistence type="predicted"/>
<evidence type="ECO:0000313" key="4">
    <source>
        <dbReference type="EMBL" id="KAL3838211.1"/>
    </source>
</evidence>
<evidence type="ECO:0000313" key="5">
    <source>
        <dbReference type="Proteomes" id="UP001634393"/>
    </source>
</evidence>
<dbReference type="PANTHER" id="PTHR22814">
    <property type="entry name" value="COPPER TRANSPORT PROTEIN ATOX1-RELATED"/>
    <property type="match status" value="1"/>
</dbReference>
<dbReference type="SUPFAM" id="SSF55008">
    <property type="entry name" value="HMA, heavy metal-associated domain"/>
    <property type="match status" value="1"/>
</dbReference>